<evidence type="ECO:0000256" key="4">
    <source>
        <dbReference type="ARBA" id="ARBA00022989"/>
    </source>
</evidence>
<accession>A0A553N6J4</accession>
<feature type="non-terminal residue" evidence="7">
    <location>
        <position position="1"/>
    </location>
</feature>
<evidence type="ECO:0000256" key="5">
    <source>
        <dbReference type="ARBA" id="ARBA00023136"/>
    </source>
</evidence>
<sequence>VLVPGDSHSSTELEESGTLITVEDTEIASVEDIHHQNSRCACKCPDVQTFQSQFSRQFLPPQGHEVRRSVYINSSVDPHQCDCEHVVLVLLSLSQLEADAFCPRCKCNFEIRNLGMIKVVVILVIWIIMILLIYMAFLLCLEPLLSQKLPGINYREHHNAPETEDEDIDMGEHLAHGTPMRAYRSSVINRMENQQSRWKKQVEEQRRNIYDRHSMLN</sequence>
<evidence type="ECO:0000256" key="3">
    <source>
        <dbReference type="ARBA" id="ARBA00022692"/>
    </source>
</evidence>
<dbReference type="GO" id="GO:0005765">
    <property type="term" value="C:lysosomal membrane"/>
    <property type="evidence" value="ECO:0007669"/>
    <property type="project" value="InterPro"/>
</dbReference>
<dbReference type="EMBL" id="VCGU01000459">
    <property type="protein sequence ID" value="TRY61061.1"/>
    <property type="molecule type" value="Genomic_DNA"/>
</dbReference>
<reference evidence="7 8" key="1">
    <citation type="journal article" date="2018" name="Nat. Ecol. Evol.">
        <title>Genomic signatures of mitonuclear coevolution across populations of Tigriopus californicus.</title>
        <authorList>
            <person name="Barreto F.S."/>
            <person name="Watson E.T."/>
            <person name="Lima T.G."/>
            <person name="Willett C.S."/>
            <person name="Edmands S."/>
            <person name="Li W."/>
            <person name="Burton R.S."/>
        </authorList>
    </citation>
    <scope>NUCLEOTIDE SEQUENCE [LARGE SCALE GENOMIC DNA]</scope>
    <source>
        <strain evidence="7 8">San Diego</strain>
    </source>
</reference>
<evidence type="ECO:0000313" key="7">
    <source>
        <dbReference type="EMBL" id="TRY61061.1"/>
    </source>
</evidence>
<keyword evidence="8" id="KW-1185">Reference proteome</keyword>
<comment type="similarity">
    <text evidence="2">Belongs to the TMEM9 family.</text>
</comment>
<evidence type="ECO:0000256" key="2">
    <source>
        <dbReference type="ARBA" id="ARBA00007264"/>
    </source>
</evidence>
<dbReference type="AlphaFoldDB" id="A0A553N6J4"/>
<feature type="transmembrane region" description="Helical" evidence="6">
    <location>
        <begin position="119"/>
        <end position="139"/>
    </location>
</feature>
<organism evidence="7 8">
    <name type="scientific">Tigriopus californicus</name>
    <name type="common">Marine copepod</name>
    <dbReference type="NCBI Taxonomy" id="6832"/>
    <lineage>
        <taxon>Eukaryota</taxon>
        <taxon>Metazoa</taxon>
        <taxon>Ecdysozoa</taxon>
        <taxon>Arthropoda</taxon>
        <taxon>Crustacea</taxon>
        <taxon>Multicrustacea</taxon>
        <taxon>Hexanauplia</taxon>
        <taxon>Copepoda</taxon>
        <taxon>Harpacticoida</taxon>
        <taxon>Harpacticidae</taxon>
        <taxon>Tigriopus</taxon>
    </lineage>
</organism>
<evidence type="ECO:0000256" key="6">
    <source>
        <dbReference type="SAM" id="Phobius"/>
    </source>
</evidence>
<comment type="subcellular location">
    <subcellularLocation>
        <location evidence="1">Membrane</location>
    </subcellularLocation>
</comment>
<keyword evidence="5 6" id="KW-0472">Membrane</keyword>
<gene>
    <name evidence="7" type="ORF">TCAL_13882</name>
</gene>
<evidence type="ECO:0000313" key="8">
    <source>
        <dbReference type="Proteomes" id="UP000318571"/>
    </source>
</evidence>
<dbReference type="InterPro" id="IPR008853">
    <property type="entry name" value="TMEM9/TMEM9B"/>
</dbReference>
<proteinExistence type="inferred from homology"/>
<name>A0A553N6J4_TIGCA</name>
<feature type="non-terminal residue" evidence="7">
    <location>
        <position position="217"/>
    </location>
</feature>
<evidence type="ECO:0000256" key="1">
    <source>
        <dbReference type="ARBA" id="ARBA00004370"/>
    </source>
</evidence>
<dbReference type="PANTHER" id="PTHR13064:SF6">
    <property type="entry name" value="TRANSMEMBRANE PROTEIN 9"/>
    <property type="match status" value="1"/>
</dbReference>
<dbReference type="Pfam" id="PF05434">
    <property type="entry name" value="Tmemb_9"/>
    <property type="match status" value="1"/>
</dbReference>
<dbReference type="OMA" id="DDKRCKC"/>
<keyword evidence="4 6" id="KW-1133">Transmembrane helix</keyword>
<protein>
    <submittedName>
        <fullName evidence="7">Uncharacterized protein</fullName>
    </submittedName>
</protein>
<dbReference type="PANTHER" id="PTHR13064">
    <property type="entry name" value="TRANSMEMBRANE PROTEIN 9 FAMILY MEMBER"/>
    <property type="match status" value="1"/>
</dbReference>
<comment type="caution">
    <text evidence="7">The sequence shown here is derived from an EMBL/GenBank/DDBJ whole genome shotgun (WGS) entry which is preliminary data.</text>
</comment>
<keyword evidence="3 6" id="KW-0812">Transmembrane</keyword>
<dbReference type="Proteomes" id="UP000318571">
    <property type="component" value="Chromosome 8"/>
</dbReference>